<accession>A0ABW8MGT3</accession>
<organism evidence="1 2">
    <name type="scientific">Caballeronia udeis</name>
    <dbReference type="NCBI Taxonomy" id="1232866"/>
    <lineage>
        <taxon>Bacteria</taxon>
        <taxon>Pseudomonadati</taxon>
        <taxon>Pseudomonadota</taxon>
        <taxon>Betaproteobacteria</taxon>
        <taxon>Burkholderiales</taxon>
        <taxon>Burkholderiaceae</taxon>
        <taxon>Caballeronia</taxon>
    </lineage>
</organism>
<evidence type="ECO:0000313" key="2">
    <source>
        <dbReference type="Proteomes" id="UP001620514"/>
    </source>
</evidence>
<evidence type="ECO:0000313" key="1">
    <source>
        <dbReference type="EMBL" id="MFK4442908.1"/>
    </source>
</evidence>
<protein>
    <recommendedName>
        <fullName evidence="3">Type III restriction enzyme, res subunit</fullName>
    </recommendedName>
</protein>
<dbReference type="InterPro" id="IPR027417">
    <property type="entry name" value="P-loop_NTPase"/>
</dbReference>
<keyword evidence="2" id="KW-1185">Reference proteome</keyword>
<dbReference type="RefSeq" id="WP_404607317.1">
    <property type="nucleotide sequence ID" value="NZ_JBIYDN010000007.1"/>
</dbReference>
<name>A0ABW8MGT3_9BURK</name>
<dbReference type="Proteomes" id="UP001620514">
    <property type="component" value="Unassembled WGS sequence"/>
</dbReference>
<reference evidence="1 2" key="2">
    <citation type="submission" date="2024-11" db="EMBL/GenBank/DDBJ databases">
        <title>Using genomics to understand microbial adaptation to soil warming.</title>
        <authorList>
            <person name="Deangelis K.M. PhD."/>
        </authorList>
    </citation>
    <scope>NUCLEOTIDE SEQUENCE [LARGE SCALE GENOMIC DNA]</scope>
    <source>
        <strain evidence="1 2">GAS97</strain>
    </source>
</reference>
<dbReference type="EMBL" id="JBIYDN010000007">
    <property type="protein sequence ID" value="MFK4442908.1"/>
    <property type="molecule type" value="Genomic_DNA"/>
</dbReference>
<comment type="caution">
    <text evidence="1">The sequence shown here is derived from an EMBL/GenBank/DDBJ whole genome shotgun (WGS) entry which is preliminary data.</text>
</comment>
<gene>
    <name evidence="1" type="ORF">ABH943_002924</name>
</gene>
<evidence type="ECO:0008006" key="3">
    <source>
        <dbReference type="Google" id="ProtNLM"/>
    </source>
</evidence>
<proteinExistence type="predicted"/>
<reference evidence="1 2" key="1">
    <citation type="submission" date="2024-10" db="EMBL/GenBank/DDBJ databases">
        <authorList>
            <person name="Deangelis K."/>
            <person name="Huntemann M."/>
            <person name="Clum A."/>
            <person name="Wang J."/>
            <person name="Palaniappan K."/>
            <person name="Ritter S."/>
            <person name="Chen I.-M."/>
            <person name="Stamatis D."/>
            <person name="Reddy T."/>
            <person name="O'Malley R."/>
            <person name="Daum C."/>
            <person name="Ng V."/>
            <person name="Ivanova N."/>
            <person name="Kyrpides N."/>
            <person name="Woyke T."/>
        </authorList>
    </citation>
    <scope>NUCLEOTIDE SEQUENCE [LARGE SCALE GENOMIC DNA]</scope>
    <source>
        <strain evidence="1 2">GAS97</strain>
    </source>
</reference>
<dbReference type="SUPFAM" id="SSF52540">
    <property type="entry name" value="P-loop containing nucleoside triphosphate hydrolases"/>
    <property type="match status" value="1"/>
</dbReference>
<sequence length="724" mass="82635">MDYKTEEAKIEREFIRNRRRVTADIGIDMPVTAKSRNTYNPFVTAPPLDNLTVVHTCNAYPGTGKTYYARQRMKDVLSSEKPHDTILIYAAPTLLLLYQQLEDMFNDLKHGIGDLLKKIHIVVNKKNAKLKENAPAKGPAQAYIKSLIDCIPENPADIRTRDQLEKLLSGPGALPGGHVILTTHETIVNIPPVDWKARCSLIFDEARSCLIENETIMIPRELQEYLRSRCDVKPHPGGEFLNWRRFHTSIDDPKCGELINKHLPLSTLNRNGQHRRENVLQFIASIQNDLIDVWTDMGTTDELGNLWINLMLCPSNVFYGWGKVLCLSAFFERSQMGRALKRLEAETETTALGSDWYRVKLIDVTDTVVERNRKQEAQKRVRQATITYIHEDRTLSKTAIAYGAVIPASTSVETISHAHKQWNKIYRRLRDEGALTPNVKLTPYRIINPPPDPDAKQTLAELELSSVLDALRPNKLGVAGHMAVQALRLSEEWYRRGGAEPKPLLYAFNASDLVQRKRSVVEAYNIKNIINRGRNHPRGIFPPKLTLNGINRYSRLRSAAFLASLALTPTETALFEVIYPDYNCEIDRTVDNCIQFLWRINVRDASSSAPCLFIVSDRKVAEAVNEQLGGILKIVPPQSIVADWKPCKIEIFDAPITQERQRMKDRRYYDKNREMHKAKVSLNRAKKTLLEKPGDPVWLASKKRYEDTIARLLNPSQRESYEED</sequence>